<dbReference type="InterPro" id="IPR006385">
    <property type="entry name" value="HAD_hydro_SerB1"/>
</dbReference>
<organism evidence="4 5">
    <name type="scientific">Marinobacterium rhizophilum</name>
    <dbReference type="NCBI Taxonomy" id="420402"/>
    <lineage>
        <taxon>Bacteria</taxon>
        <taxon>Pseudomonadati</taxon>
        <taxon>Pseudomonadota</taxon>
        <taxon>Gammaproteobacteria</taxon>
        <taxon>Oceanospirillales</taxon>
        <taxon>Oceanospirillaceae</taxon>
        <taxon>Marinobacterium</taxon>
    </lineage>
</organism>
<dbReference type="NCBIfam" id="TIGR01488">
    <property type="entry name" value="HAD-SF-IB"/>
    <property type="match status" value="1"/>
</dbReference>
<keyword evidence="3" id="KW-0460">Magnesium</keyword>
<evidence type="ECO:0000256" key="3">
    <source>
        <dbReference type="ARBA" id="ARBA00022842"/>
    </source>
</evidence>
<dbReference type="PANTHER" id="PTHR43344">
    <property type="entry name" value="PHOSPHOSERINE PHOSPHATASE"/>
    <property type="match status" value="1"/>
</dbReference>
<name>A0ABY5HMM4_9GAMM</name>
<reference evidence="4" key="1">
    <citation type="submission" date="2021-04" db="EMBL/GenBank/DDBJ databases">
        <title>Oceanospirillales bacteria with DddD are important DMSP degraders in coastal seawater.</title>
        <authorList>
            <person name="Liu J."/>
        </authorList>
    </citation>
    <scope>NUCLEOTIDE SEQUENCE</scope>
    <source>
        <strain evidence="4">D13-1</strain>
    </source>
</reference>
<dbReference type="PANTHER" id="PTHR43344:SF13">
    <property type="entry name" value="PHOSPHATASE RV3661-RELATED"/>
    <property type="match status" value="1"/>
</dbReference>
<dbReference type="EMBL" id="CP073347">
    <property type="protein sequence ID" value="UTW13666.1"/>
    <property type="molecule type" value="Genomic_DNA"/>
</dbReference>
<keyword evidence="1" id="KW-0479">Metal-binding</keyword>
<evidence type="ECO:0000313" key="5">
    <source>
        <dbReference type="Proteomes" id="UP001058461"/>
    </source>
</evidence>
<dbReference type="RefSeq" id="WP_255855857.1">
    <property type="nucleotide sequence ID" value="NZ_CP073347.1"/>
</dbReference>
<dbReference type="GO" id="GO:0016787">
    <property type="term" value="F:hydrolase activity"/>
    <property type="evidence" value="ECO:0007669"/>
    <property type="project" value="UniProtKB-KW"/>
</dbReference>
<dbReference type="Gene3D" id="1.20.1440.100">
    <property type="entry name" value="SG protein - dephosphorylation function"/>
    <property type="match status" value="1"/>
</dbReference>
<dbReference type="InterPro" id="IPR023214">
    <property type="entry name" value="HAD_sf"/>
</dbReference>
<dbReference type="Proteomes" id="UP001058461">
    <property type="component" value="Chromosome"/>
</dbReference>
<dbReference type="CDD" id="cd02612">
    <property type="entry name" value="HAD_PGPPase"/>
    <property type="match status" value="1"/>
</dbReference>
<proteinExistence type="predicted"/>
<evidence type="ECO:0000256" key="1">
    <source>
        <dbReference type="ARBA" id="ARBA00022723"/>
    </source>
</evidence>
<dbReference type="Gene3D" id="3.40.50.1000">
    <property type="entry name" value="HAD superfamily/HAD-like"/>
    <property type="match status" value="1"/>
</dbReference>
<protein>
    <submittedName>
        <fullName evidence="4">HAD family hydrolase</fullName>
    </submittedName>
</protein>
<keyword evidence="2 4" id="KW-0378">Hydrolase</keyword>
<gene>
    <name evidence="4" type="ORF">KDW95_08515</name>
</gene>
<dbReference type="InterPro" id="IPR050582">
    <property type="entry name" value="HAD-like_SerB"/>
</dbReference>
<sequence length="216" mass="24710">MALALYDLDETLINGDCSNLWIRYLSDRYIEDPAPWQAQEHALMQDYYRGELDIHRYVEMQLQHHIGVPLASLDADLERYLECHIRALLRPGAIQSIRDHQAAGDRCVVISASTRFLVEPIARLLGISDVIAIEIELDDDRITGRTQGIPTYREGKVTRLQQWLDTQGESLQGSWFYSDSHNDLPLLEKVDNPVAVSADARLNAIAAERGWQQRNW</sequence>
<evidence type="ECO:0000313" key="4">
    <source>
        <dbReference type="EMBL" id="UTW13666.1"/>
    </source>
</evidence>
<dbReference type="Pfam" id="PF12710">
    <property type="entry name" value="HAD"/>
    <property type="match status" value="1"/>
</dbReference>
<dbReference type="SUPFAM" id="SSF56784">
    <property type="entry name" value="HAD-like"/>
    <property type="match status" value="1"/>
</dbReference>
<keyword evidence="5" id="KW-1185">Reference proteome</keyword>
<dbReference type="NCBIfam" id="TIGR01490">
    <property type="entry name" value="HAD-SF-IB-hyp1"/>
    <property type="match status" value="1"/>
</dbReference>
<dbReference type="InterPro" id="IPR036412">
    <property type="entry name" value="HAD-like_sf"/>
</dbReference>
<accession>A0ABY5HMM4</accession>
<evidence type="ECO:0000256" key="2">
    <source>
        <dbReference type="ARBA" id="ARBA00022801"/>
    </source>
</evidence>